<gene>
    <name evidence="5" type="ORF">FVE85_1759</name>
</gene>
<keyword evidence="3" id="KW-0808">Transferase</keyword>
<dbReference type="Gene3D" id="3.30.70.1020">
    <property type="entry name" value="Trehalose-6-phosphate phosphatase related protein, domain 2"/>
    <property type="match status" value="1"/>
</dbReference>
<evidence type="ECO:0000256" key="1">
    <source>
        <dbReference type="ARBA" id="ARBA00005409"/>
    </source>
</evidence>
<dbReference type="Pfam" id="PF00982">
    <property type="entry name" value="Glyco_transf_20"/>
    <property type="match status" value="1"/>
</dbReference>
<dbReference type="Pfam" id="PF02358">
    <property type="entry name" value="Trehalose_PPase"/>
    <property type="match status" value="1"/>
</dbReference>
<feature type="compositionally biased region" description="Low complexity" evidence="4">
    <location>
        <begin position="7"/>
        <end position="19"/>
    </location>
</feature>
<dbReference type="InterPro" id="IPR001830">
    <property type="entry name" value="Glyco_trans_20"/>
</dbReference>
<dbReference type="InterPro" id="IPR023214">
    <property type="entry name" value="HAD_sf"/>
</dbReference>
<dbReference type="Gene3D" id="3.40.50.2000">
    <property type="entry name" value="Glycogen Phosphorylase B"/>
    <property type="match status" value="2"/>
</dbReference>
<comment type="similarity">
    <text evidence="1">In the N-terminal section; belongs to the glycosyltransferase 20 family.</text>
</comment>
<evidence type="ECO:0000313" key="6">
    <source>
        <dbReference type="Proteomes" id="UP000324585"/>
    </source>
</evidence>
<dbReference type="Proteomes" id="UP000324585">
    <property type="component" value="Unassembled WGS sequence"/>
</dbReference>
<dbReference type="GO" id="GO:0004805">
    <property type="term" value="F:trehalose-phosphatase activity"/>
    <property type="evidence" value="ECO:0007669"/>
    <property type="project" value="TreeGrafter"/>
</dbReference>
<keyword evidence="6" id="KW-1185">Reference proteome</keyword>
<dbReference type="OMA" id="DMNERAG"/>
<dbReference type="SUPFAM" id="SSF53756">
    <property type="entry name" value="UDP-Glycosyltransferase/glycogen phosphorylase"/>
    <property type="match status" value="1"/>
</dbReference>
<dbReference type="InterPro" id="IPR036412">
    <property type="entry name" value="HAD-like_sf"/>
</dbReference>
<name>A0A5J4YY28_PORPP</name>
<feature type="compositionally biased region" description="Polar residues" evidence="4">
    <location>
        <begin position="32"/>
        <end position="47"/>
    </location>
</feature>
<dbReference type="GO" id="GO:0003825">
    <property type="term" value="F:alpha,alpha-trehalose-phosphate synthase (UDP-forming) activity"/>
    <property type="evidence" value="ECO:0007669"/>
    <property type="project" value="TreeGrafter"/>
</dbReference>
<dbReference type="GO" id="GO:0005829">
    <property type="term" value="C:cytosol"/>
    <property type="evidence" value="ECO:0007669"/>
    <property type="project" value="TreeGrafter"/>
</dbReference>
<evidence type="ECO:0000256" key="4">
    <source>
        <dbReference type="SAM" id="MobiDB-lite"/>
    </source>
</evidence>
<dbReference type="Gene3D" id="3.40.50.1000">
    <property type="entry name" value="HAD superfamily/HAD-like"/>
    <property type="match status" value="1"/>
</dbReference>
<dbReference type="GO" id="GO:0005992">
    <property type="term" value="P:trehalose biosynthetic process"/>
    <property type="evidence" value="ECO:0007669"/>
    <property type="project" value="InterPro"/>
</dbReference>
<evidence type="ECO:0000313" key="5">
    <source>
        <dbReference type="EMBL" id="KAA8495604.1"/>
    </source>
</evidence>
<accession>A0A5J4YY28</accession>
<feature type="region of interest" description="Disordered" evidence="4">
    <location>
        <begin position="129"/>
        <end position="212"/>
    </location>
</feature>
<dbReference type="PANTHER" id="PTHR10788">
    <property type="entry name" value="TREHALOSE-6-PHOSPHATE SYNTHASE"/>
    <property type="match status" value="1"/>
</dbReference>
<evidence type="ECO:0000256" key="2">
    <source>
        <dbReference type="ARBA" id="ARBA00022676"/>
    </source>
</evidence>
<dbReference type="OrthoDB" id="755951at2759"/>
<organism evidence="5 6">
    <name type="scientific">Porphyridium purpureum</name>
    <name type="common">Red alga</name>
    <name type="synonym">Porphyridium cruentum</name>
    <dbReference type="NCBI Taxonomy" id="35688"/>
    <lineage>
        <taxon>Eukaryota</taxon>
        <taxon>Rhodophyta</taxon>
        <taxon>Bangiophyceae</taxon>
        <taxon>Porphyridiales</taxon>
        <taxon>Porphyridiaceae</taxon>
        <taxon>Porphyridium</taxon>
    </lineage>
</organism>
<dbReference type="InterPro" id="IPR003337">
    <property type="entry name" value="Trehalose_PPase"/>
</dbReference>
<comment type="caution">
    <text evidence="5">The sequence shown here is derived from an EMBL/GenBank/DDBJ whole genome shotgun (WGS) entry which is preliminary data.</text>
</comment>
<feature type="compositionally biased region" description="Low complexity" evidence="4">
    <location>
        <begin position="79"/>
        <end position="89"/>
    </location>
</feature>
<protein>
    <submittedName>
        <fullName evidence="5">Alpha,alpha-trehalose-phosphate synthase UDP-forming A</fullName>
    </submittedName>
</protein>
<feature type="region of interest" description="Disordered" evidence="4">
    <location>
        <begin position="1"/>
        <end position="89"/>
    </location>
</feature>
<dbReference type="AlphaFoldDB" id="A0A5J4YY28"/>
<dbReference type="SUPFAM" id="SSF56784">
    <property type="entry name" value="HAD-like"/>
    <property type="match status" value="1"/>
</dbReference>
<keyword evidence="2" id="KW-0328">Glycosyltransferase</keyword>
<dbReference type="FunFam" id="3.40.50.2000:FF:000010">
    <property type="entry name" value="Alpha,alpha-trehalose-phosphate synthase"/>
    <property type="match status" value="1"/>
</dbReference>
<dbReference type="CDD" id="cd03788">
    <property type="entry name" value="GT20_TPS"/>
    <property type="match status" value="1"/>
</dbReference>
<sequence length="1107" mass="121647">MQERAVAHGAEQAAGAQGAERVETDVLPVSGASLQAQDEQGGSSSTSAPPPVVGARAPHQVHPASPWAPDSSVMEGELSGSAASDAGDADDAANLRSAAASGALSEHQIYAKMSLLQNELHALDLQEASGNAPAANQESRGDMKQEPEFSGFEVRQDSAKNNPSKGSPEYEFDQNSRFESGRDANAGQGTGALTNPANDVPGVSEAGLGESSNGVAPVGAPDSHALHALHAYHHGSGEEGILPRVICVVPRLPLRVRVEPQTLESSDTSPSSATNENPFTVDDLGTGGLGAIGTVFGEPFVSQNSVLHVGSVQATTGDVDVAMQERCRRVMLETRGCFPVFLSEELRELAFNLFVYDTLWPLFHYVPPSVRTAQIAHHLDHAAWEAYVAANNKYAEAVVEVYRAGDVIWIYDLELMLLPALLRKRLRDVTIGFYLSTPVPASEVFRTLPFRQDLLEAAASANLIGFHAHDYVQHFKSMCTRLLGLETNYEGVFVNRHFVRTLTVPMGVEAHSILTSMDSDPVKARVSALRERFHGIRVFLAVDRVNYTKGIPHKLIAFEHFLRAYPHWKDQVKLVLIAFPSRTQSEDYKQLLLKVQELVGRINGMFGSVGHSPILFINQRLDFDDLVAFYTFADVFVTTSLRDSLSTVSCEYIVAQRDNHGVLIFSEFAGSLQIAAGAVRVNPWNIEELADAYDEALLMRREDREAKHRKLFRYVVSHSAEYWGARFVKELYKIDAQLKNVHHNRQTMSSSGAPLFRVDTDFVPLMHRSRANSHKLFFFEYEGALCDFQTLPELCWPSETLLQSLLRITTNPLNSVFIFSSRSTGIMDVWFPDSSIGLIAESGCEVRMPYESTWQPLAFFAQRDLSWMEAIRPILEYFAERTPGSKLEIKNHGISWHYRDSDPVFGSWQAKELRADISESFYQKLPIQVVDSHKMIEIRPLGVSKLTALQRILTLMANNKPGVVFALCGTEKGDEDLYDYLAALASRDSRKSASYSSFTTGGPHGGEMTSMNSGLSRLAGMSRDMNERAGSKAVNLNMAMTAGLTPVSSVVSLSNMVVMLTHGVEIHTLSCGVGRSDGSSATRYLPDVQSAVDAVHSISLHLEGRPE</sequence>
<reference evidence="6" key="1">
    <citation type="journal article" date="2019" name="Nat. Commun.">
        <title>Expansion of phycobilisome linker gene families in mesophilic red algae.</title>
        <authorList>
            <person name="Lee J."/>
            <person name="Kim D."/>
            <person name="Bhattacharya D."/>
            <person name="Yoon H.S."/>
        </authorList>
    </citation>
    <scope>NUCLEOTIDE SEQUENCE [LARGE SCALE GENOMIC DNA]</scope>
    <source>
        <strain evidence="6">CCMP 1328</strain>
    </source>
</reference>
<evidence type="ECO:0000256" key="3">
    <source>
        <dbReference type="ARBA" id="ARBA00022679"/>
    </source>
</evidence>
<proteinExistence type="inferred from homology"/>
<dbReference type="PANTHER" id="PTHR10788:SF106">
    <property type="entry name" value="BCDNA.GH08860"/>
    <property type="match status" value="1"/>
</dbReference>
<dbReference type="NCBIfam" id="TIGR00685">
    <property type="entry name" value="T6PP"/>
    <property type="match status" value="1"/>
</dbReference>
<dbReference type="EMBL" id="VRMN01000003">
    <property type="protein sequence ID" value="KAA8495604.1"/>
    <property type="molecule type" value="Genomic_DNA"/>
</dbReference>